<keyword evidence="1" id="KW-0472">Membrane</keyword>
<dbReference type="EMBL" id="KM244667">
    <property type="protein sequence ID" value="AIW06138.1"/>
    <property type="molecule type" value="Genomic_DNA"/>
</dbReference>
<protein>
    <submittedName>
        <fullName evidence="2">NADH dehydrogenase subunit 4L</fullName>
    </submittedName>
</protein>
<keyword evidence="2" id="KW-0496">Mitochondrion</keyword>
<evidence type="ECO:0000313" key="2">
    <source>
        <dbReference type="EMBL" id="AIW06138.1"/>
    </source>
</evidence>
<reference evidence="2" key="1">
    <citation type="journal article" date="2014" name="Nucleic Acids Res.">
        <title>Multiplex sequencing of pooled mitochondrial genomes-a crucial step toward biodiversity analysis using mito-metagenomics.</title>
        <authorList>
            <person name="Tang M."/>
            <person name="Tan M."/>
            <person name="Meng G."/>
            <person name="Yang S."/>
            <person name="Su X."/>
            <person name="Liu S."/>
            <person name="Song W."/>
            <person name="Li Y."/>
            <person name="Wu Q."/>
            <person name="Zhang A."/>
            <person name="Zhou X."/>
        </authorList>
    </citation>
    <scope>NUCLEOTIDE SEQUENCE</scope>
    <source>
        <strain evidence="2">CL117</strain>
    </source>
</reference>
<keyword evidence="1" id="KW-0812">Transmembrane</keyword>
<feature type="transmembrane region" description="Helical" evidence="1">
    <location>
        <begin position="54"/>
        <end position="77"/>
    </location>
</feature>
<geneLocation type="mitochondrion" evidence="2"/>
<proteinExistence type="predicted"/>
<dbReference type="Gene3D" id="1.10.287.3510">
    <property type="match status" value="1"/>
</dbReference>
<dbReference type="AlphaFoldDB" id="A0A0A0RUY1"/>
<gene>
    <name evidence="2" type="primary">ND4L</name>
</gene>
<organism evidence="2">
    <name type="scientific">Vespidae sp. MT-2014</name>
    <dbReference type="NCBI Taxonomy" id="1560025"/>
    <lineage>
        <taxon>Eukaryota</taxon>
        <taxon>Metazoa</taxon>
        <taxon>Ecdysozoa</taxon>
        <taxon>Arthropoda</taxon>
        <taxon>Hexapoda</taxon>
        <taxon>Insecta</taxon>
        <taxon>Pterygota</taxon>
        <taxon>Neoptera</taxon>
        <taxon>Endopterygota</taxon>
        <taxon>Hymenoptera</taxon>
        <taxon>Apocrita</taxon>
        <taxon>Aculeata</taxon>
        <taxon>Vespoidea</taxon>
        <taxon>Vespidae</taxon>
    </lineage>
</organism>
<feature type="transmembrane region" description="Helical" evidence="1">
    <location>
        <begin position="6"/>
        <end position="23"/>
    </location>
</feature>
<accession>A0A0A0RUY1</accession>
<evidence type="ECO:0000256" key="1">
    <source>
        <dbReference type="SAM" id="Phobius"/>
    </source>
</evidence>
<feature type="transmembrane region" description="Helical" evidence="1">
    <location>
        <begin position="30"/>
        <end position="48"/>
    </location>
</feature>
<sequence length="93" mass="11172">MLNLWICIFCLFNLSLLLIVKFYNHMLKILLCIEFIVVTLLLNIYMIMYLNDYYLLIFMTMFVMEGVLGISLIIMMIRYKGNENLNNLSMILW</sequence>
<keyword evidence="1" id="KW-1133">Transmembrane helix</keyword>
<name>A0A0A0RUY1_9HYME</name>